<dbReference type="InterPro" id="IPR012340">
    <property type="entry name" value="NA-bd_OB-fold"/>
</dbReference>
<organism evidence="3 4">
    <name type="scientific">Roseovarius atlanticus</name>
    <dbReference type="NCBI Taxonomy" id="1641875"/>
    <lineage>
        <taxon>Bacteria</taxon>
        <taxon>Pseudomonadati</taxon>
        <taxon>Pseudomonadota</taxon>
        <taxon>Alphaproteobacteria</taxon>
        <taxon>Rhodobacterales</taxon>
        <taxon>Roseobacteraceae</taxon>
        <taxon>Roseovarius</taxon>
    </lineage>
</organism>
<dbReference type="Proteomes" id="UP000051295">
    <property type="component" value="Unassembled WGS sequence"/>
</dbReference>
<evidence type="ECO:0008006" key="5">
    <source>
        <dbReference type="Google" id="ProtNLM"/>
    </source>
</evidence>
<accession>A0A0T5NMP9</accession>
<reference evidence="3 4" key="1">
    <citation type="submission" date="2015-04" db="EMBL/GenBank/DDBJ databases">
        <title>The draft genome sequence of Roseovarius sp.R12b.</title>
        <authorList>
            <person name="Li G."/>
            <person name="Lai Q."/>
            <person name="Shao Z."/>
            <person name="Yan P."/>
        </authorList>
    </citation>
    <scope>NUCLEOTIDE SEQUENCE [LARGE SCALE GENOMIC DNA]</scope>
    <source>
        <strain evidence="3 4">R12B</strain>
    </source>
</reference>
<feature type="domain" description="ChsH2 C-terminal OB-fold" evidence="1">
    <location>
        <begin position="53"/>
        <end position="112"/>
    </location>
</feature>
<dbReference type="Pfam" id="PF01796">
    <property type="entry name" value="OB_ChsH2_C"/>
    <property type="match status" value="1"/>
</dbReference>
<keyword evidence="4" id="KW-1185">Reference proteome</keyword>
<evidence type="ECO:0000313" key="3">
    <source>
        <dbReference type="EMBL" id="KRS10263.1"/>
    </source>
</evidence>
<feature type="domain" description="ChsH2 rubredoxin-like zinc ribbon" evidence="2">
    <location>
        <begin position="16"/>
        <end position="51"/>
    </location>
</feature>
<evidence type="ECO:0000259" key="1">
    <source>
        <dbReference type="Pfam" id="PF01796"/>
    </source>
</evidence>
<gene>
    <name evidence="3" type="ORF">XM53_22025</name>
</gene>
<dbReference type="InterPro" id="IPR002878">
    <property type="entry name" value="ChsH2_C"/>
</dbReference>
<dbReference type="AlphaFoldDB" id="A0A0T5NMP9"/>
<dbReference type="InterPro" id="IPR052513">
    <property type="entry name" value="Thioester_dehydratase-like"/>
</dbReference>
<dbReference type="SUPFAM" id="SSF50249">
    <property type="entry name" value="Nucleic acid-binding proteins"/>
    <property type="match status" value="1"/>
</dbReference>
<dbReference type="PANTHER" id="PTHR34075">
    <property type="entry name" value="BLR3430 PROTEIN"/>
    <property type="match status" value="1"/>
</dbReference>
<dbReference type="EMBL" id="LAXJ01000040">
    <property type="protein sequence ID" value="KRS10263.1"/>
    <property type="molecule type" value="Genomic_DNA"/>
</dbReference>
<protein>
    <recommendedName>
        <fullName evidence="5">DNA-binding protein</fullName>
    </recommendedName>
</protein>
<proteinExistence type="predicted"/>
<evidence type="ECO:0000313" key="4">
    <source>
        <dbReference type="Proteomes" id="UP000051295"/>
    </source>
</evidence>
<evidence type="ECO:0000259" key="2">
    <source>
        <dbReference type="Pfam" id="PF12172"/>
    </source>
</evidence>
<sequence>MEKPIPRPNADSAHFWEGCAAEEFRFQRCNSCSKPQFYPRAVCSNCQSTDLSWEVSDGKGVIHSVTTVHRGPSVAFKEDSPFQVALVDMDEGFRFMANVRGGEAEIGTKVRVLYEKRGDQTIPQVEIRG</sequence>
<comment type="caution">
    <text evidence="3">The sequence shown here is derived from an EMBL/GenBank/DDBJ whole genome shotgun (WGS) entry which is preliminary data.</text>
</comment>
<dbReference type="OrthoDB" id="3182121at2"/>
<dbReference type="STRING" id="1641875.XM53_22025"/>
<dbReference type="Pfam" id="PF12172">
    <property type="entry name" value="zf-ChsH2"/>
    <property type="match status" value="1"/>
</dbReference>
<dbReference type="Gene3D" id="6.10.30.10">
    <property type="match status" value="1"/>
</dbReference>
<dbReference type="PANTHER" id="PTHR34075:SF5">
    <property type="entry name" value="BLR3430 PROTEIN"/>
    <property type="match status" value="1"/>
</dbReference>
<dbReference type="PATRIC" id="fig|1641875.4.peg.3545"/>
<dbReference type="InterPro" id="IPR022002">
    <property type="entry name" value="ChsH2_Znr"/>
</dbReference>
<name>A0A0T5NMP9_9RHOB</name>
<dbReference type="RefSeq" id="WP_057796945.1">
    <property type="nucleotide sequence ID" value="NZ_LAXJ01000040.1"/>
</dbReference>